<sequence length="343" mass="39215">MSETNLAFPDKGSPAIERSLFQRLRSRLDSWRIETRLKRRKNNVAAISPLGSGMRPLQNTDIPLIFLTRNSVNFLPSFLSHYRKIGVTRFLCIDDNSSDATRDILLQQPDVDLFKSPLRYGEADRGKLWRHELLKLYGINRWYLNVDCDEYFIYDNCEEEPLPELIANLELKGIRHCPAPMIDLYPSGPLSSAVFDGSSEIMPWKIADMFDASGYRMSADNRFMSLTGGPRGRILKEHVELMKYPLLYVETTMAFASSIHKPLPFYRNFSPIYGSLLHFKFFSDALLFAQAAVADAQYYGGSHVYKNVIDVLGAEENVSLIGPDSIRFRDSRQFTELGLFARP</sequence>
<name>A0ABU0SCY9_9HYPH</name>
<dbReference type="Pfam" id="PF13704">
    <property type="entry name" value="Glyco_tranf_2_4"/>
    <property type="match status" value="1"/>
</dbReference>
<reference evidence="1 2" key="1">
    <citation type="submission" date="2023-07" db="EMBL/GenBank/DDBJ databases">
        <title>Comparative genomics of wheat-associated soil bacteria to identify genetic determinants of phenazine resistance.</title>
        <authorList>
            <person name="Mouncey N."/>
        </authorList>
    </citation>
    <scope>NUCLEOTIDE SEQUENCE [LARGE SCALE GENOMIC DNA]</scope>
    <source>
        <strain evidence="1 2">W4I11</strain>
    </source>
</reference>
<dbReference type="EMBL" id="JAUSZT010000003">
    <property type="protein sequence ID" value="MDQ0997780.1"/>
    <property type="molecule type" value="Genomic_DNA"/>
</dbReference>
<dbReference type="Proteomes" id="UP001237780">
    <property type="component" value="Unassembled WGS sequence"/>
</dbReference>
<keyword evidence="2" id="KW-1185">Reference proteome</keyword>
<accession>A0ABU0SCY9</accession>
<proteinExistence type="predicted"/>
<evidence type="ECO:0008006" key="3">
    <source>
        <dbReference type="Google" id="ProtNLM"/>
    </source>
</evidence>
<comment type="caution">
    <text evidence="1">The sequence shown here is derived from an EMBL/GenBank/DDBJ whole genome shotgun (WGS) entry which is preliminary data.</text>
</comment>
<evidence type="ECO:0000313" key="1">
    <source>
        <dbReference type="EMBL" id="MDQ0997780.1"/>
    </source>
</evidence>
<protein>
    <recommendedName>
        <fullName evidence="3">Glycosyltransferase family 2 protein</fullName>
    </recommendedName>
</protein>
<organism evidence="1 2">
    <name type="scientific">Phyllobacterium ifriqiyense</name>
    <dbReference type="NCBI Taxonomy" id="314238"/>
    <lineage>
        <taxon>Bacteria</taxon>
        <taxon>Pseudomonadati</taxon>
        <taxon>Pseudomonadota</taxon>
        <taxon>Alphaproteobacteria</taxon>
        <taxon>Hyphomicrobiales</taxon>
        <taxon>Phyllobacteriaceae</taxon>
        <taxon>Phyllobacterium</taxon>
    </lineage>
</organism>
<gene>
    <name evidence="1" type="ORF">QFZ34_002962</name>
</gene>
<evidence type="ECO:0000313" key="2">
    <source>
        <dbReference type="Proteomes" id="UP001237780"/>
    </source>
</evidence>